<dbReference type="HOGENOM" id="CLU_3384312_0_0_6"/>
<evidence type="ECO:0000313" key="2">
    <source>
        <dbReference type="Proteomes" id="UP000006062"/>
    </source>
</evidence>
<dbReference type="STRING" id="765911.Thivi_1080"/>
<dbReference type="EMBL" id="CP003154">
    <property type="protein sequence ID" value="AFL73111.1"/>
    <property type="molecule type" value="Genomic_DNA"/>
</dbReference>
<gene>
    <name evidence="1" type="ordered locus">Thivi_1080</name>
</gene>
<keyword evidence="2" id="KW-1185">Reference proteome</keyword>
<proteinExistence type="predicted"/>
<protein>
    <submittedName>
        <fullName evidence="1">Uncharacterized protein</fullName>
    </submittedName>
</protein>
<dbReference type="AlphaFoldDB" id="I3Y7Z3"/>
<accession>I3Y7Z3</accession>
<organism evidence="1 2">
    <name type="scientific">Thiocystis violascens (strain ATCC 17096 / DSM 198 / 6111)</name>
    <name type="common">Chromatium violascens</name>
    <dbReference type="NCBI Taxonomy" id="765911"/>
    <lineage>
        <taxon>Bacteria</taxon>
        <taxon>Pseudomonadati</taxon>
        <taxon>Pseudomonadota</taxon>
        <taxon>Gammaproteobacteria</taxon>
        <taxon>Chromatiales</taxon>
        <taxon>Chromatiaceae</taxon>
        <taxon>Thiocystis</taxon>
    </lineage>
</organism>
<reference evidence="1 2" key="1">
    <citation type="submission" date="2012-06" db="EMBL/GenBank/DDBJ databases">
        <title>Complete sequence of Thiocystis violascens DSM 198.</title>
        <authorList>
            <consortium name="US DOE Joint Genome Institute"/>
            <person name="Lucas S."/>
            <person name="Han J."/>
            <person name="Lapidus A."/>
            <person name="Cheng J.-F."/>
            <person name="Goodwin L."/>
            <person name="Pitluck S."/>
            <person name="Peters L."/>
            <person name="Ovchinnikova G."/>
            <person name="Teshima H."/>
            <person name="Detter J.C."/>
            <person name="Han C."/>
            <person name="Tapia R."/>
            <person name="Land M."/>
            <person name="Hauser L."/>
            <person name="Kyrpides N."/>
            <person name="Ivanova N."/>
            <person name="Pagani I."/>
            <person name="Vogl K."/>
            <person name="Liu Z."/>
            <person name="Frigaard N.-U."/>
            <person name="Bryant D."/>
            <person name="Woyke T."/>
        </authorList>
    </citation>
    <scope>NUCLEOTIDE SEQUENCE [LARGE SCALE GENOMIC DNA]</scope>
    <source>
        <strain evidence="2">ATCC 17096 / DSM 198 / 6111</strain>
    </source>
</reference>
<dbReference type="Proteomes" id="UP000006062">
    <property type="component" value="Chromosome"/>
</dbReference>
<sequence>MMRENNAMLNAVAVERLWFQAHIGKVLGVKFTV</sequence>
<evidence type="ECO:0000313" key="1">
    <source>
        <dbReference type="EMBL" id="AFL73111.1"/>
    </source>
</evidence>
<dbReference type="KEGG" id="tvi:Thivi_1080"/>
<name>I3Y7Z3_THIV6</name>